<proteinExistence type="predicted"/>
<accession>A0AAI8XL44</accession>
<feature type="chain" id="PRO_5042550022" description="Keratin associated protein" evidence="1">
    <location>
        <begin position="30"/>
        <end position="97"/>
    </location>
</feature>
<gene>
    <name evidence="3" type="ORF">hbim_00398</name>
    <name evidence="2" type="ORF">MMAGJ_06470</name>
</gene>
<keyword evidence="4" id="KW-1185">Reference proteome</keyword>
<sequence>MRITPRHFAPLLAAGAGAIAIAVAPVAAAAPPVAQQACSSFGDGTECQSPGNVQINDSTPPDFEAQYPYFSLFGLGGNYGHGFNGGGGHGFGGGGHR</sequence>
<reference evidence="3" key="3">
    <citation type="submission" date="2023-03" db="EMBL/GenBank/DDBJ databases">
        <title>Draft genome sequence of a Mycolicibacterium mageritense strain H4_3_1 isolated from a hybrid biological-inorganic system reactor.</title>
        <authorList>
            <person name="Feng X."/>
            <person name="Kazama D."/>
            <person name="Sato K."/>
            <person name="Kobayashi H."/>
        </authorList>
    </citation>
    <scope>NUCLEOTIDE SEQUENCE</scope>
    <source>
        <strain evidence="3">H4_3_1</strain>
    </source>
</reference>
<keyword evidence="1" id="KW-0732">Signal</keyword>
<name>A0AAI8XL44_MYCME</name>
<evidence type="ECO:0000313" key="2">
    <source>
        <dbReference type="EMBL" id="BBX31365.1"/>
    </source>
</evidence>
<dbReference type="EMBL" id="AP027452">
    <property type="protein sequence ID" value="BDY26486.1"/>
    <property type="molecule type" value="Genomic_DNA"/>
</dbReference>
<dbReference type="RefSeq" id="WP_036437955.1">
    <property type="nucleotide sequence ID" value="NZ_AP022567.1"/>
</dbReference>
<evidence type="ECO:0000313" key="4">
    <source>
        <dbReference type="Proteomes" id="UP000465622"/>
    </source>
</evidence>
<dbReference type="AlphaFoldDB" id="A0AAI8XL44"/>
<organism evidence="3 5">
    <name type="scientific">Mycolicibacterium mageritense</name>
    <name type="common">Mycobacterium mageritense</name>
    <dbReference type="NCBI Taxonomy" id="53462"/>
    <lineage>
        <taxon>Bacteria</taxon>
        <taxon>Bacillati</taxon>
        <taxon>Actinomycetota</taxon>
        <taxon>Actinomycetes</taxon>
        <taxon>Mycobacteriales</taxon>
        <taxon>Mycobacteriaceae</taxon>
        <taxon>Mycolicibacterium</taxon>
    </lineage>
</organism>
<dbReference type="EMBL" id="AP022567">
    <property type="protein sequence ID" value="BBX31365.1"/>
    <property type="molecule type" value="Genomic_DNA"/>
</dbReference>
<reference evidence="2" key="2">
    <citation type="submission" date="2020-02" db="EMBL/GenBank/DDBJ databases">
        <authorList>
            <person name="Matsumoto Y."/>
            <person name="Motooka D."/>
            <person name="Nakamura S."/>
        </authorList>
    </citation>
    <scope>NUCLEOTIDE SEQUENCE</scope>
    <source>
        <strain evidence="2">JCM 12375</strain>
    </source>
</reference>
<protein>
    <recommendedName>
        <fullName evidence="6">Keratin associated protein</fullName>
    </recommendedName>
</protein>
<evidence type="ECO:0008006" key="6">
    <source>
        <dbReference type="Google" id="ProtNLM"/>
    </source>
</evidence>
<dbReference type="Proteomes" id="UP001241092">
    <property type="component" value="Chromosome"/>
</dbReference>
<evidence type="ECO:0000313" key="3">
    <source>
        <dbReference type="EMBL" id="BDY26486.1"/>
    </source>
</evidence>
<reference evidence="2 4" key="1">
    <citation type="journal article" date="2019" name="Emerg. Microbes Infect.">
        <title>Comprehensive subspecies identification of 175 nontuberculous mycobacteria species based on 7547 genomic profiles.</title>
        <authorList>
            <person name="Matsumoto Y."/>
            <person name="Kinjo T."/>
            <person name="Motooka D."/>
            <person name="Nabeya D."/>
            <person name="Jung N."/>
            <person name="Uechi K."/>
            <person name="Horii T."/>
            <person name="Iida T."/>
            <person name="Fujita J."/>
            <person name="Nakamura S."/>
        </authorList>
    </citation>
    <scope>NUCLEOTIDE SEQUENCE [LARGE SCALE GENOMIC DNA]</scope>
    <source>
        <strain evidence="2 4">JCM 12375</strain>
    </source>
</reference>
<evidence type="ECO:0000256" key="1">
    <source>
        <dbReference type="SAM" id="SignalP"/>
    </source>
</evidence>
<feature type="signal peptide" evidence="1">
    <location>
        <begin position="1"/>
        <end position="29"/>
    </location>
</feature>
<evidence type="ECO:0000313" key="5">
    <source>
        <dbReference type="Proteomes" id="UP001241092"/>
    </source>
</evidence>
<dbReference type="Proteomes" id="UP000465622">
    <property type="component" value="Chromosome"/>
</dbReference>